<proteinExistence type="predicted"/>
<name>A0AC60QII3_IXOPE</name>
<sequence length="278" mass="28138">MEETSEQPTKKHAEAKIRRESHHKRKRSRTAQPSTWTAGEATGASPADGVPETFSSGVKKDECSFSTASDAGQRKSADPKDDPAAEPVVVTAAVTPESPSTGETAAGADRAAGPFLLPETLSSPAPGAHTPDPETSPLTAGRTPVPARNSSTASPMSGFLSPTAPTPTDAEGLSTRGPYGDFATPDGVAGAFTPATGMASPPSRPLAPASPVGKVVRGVIATRPSCPPACVGAVTAVCLVGLVVLLIRVLAYNASGKSESKTGNASVYSLQAPLFAQL</sequence>
<evidence type="ECO:0000313" key="1">
    <source>
        <dbReference type="EMBL" id="KAG0433731.1"/>
    </source>
</evidence>
<dbReference type="Proteomes" id="UP000805193">
    <property type="component" value="Unassembled WGS sequence"/>
</dbReference>
<organism evidence="1 2">
    <name type="scientific">Ixodes persulcatus</name>
    <name type="common">Taiga tick</name>
    <dbReference type="NCBI Taxonomy" id="34615"/>
    <lineage>
        <taxon>Eukaryota</taxon>
        <taxon>Metazoa</taxon>
        <taxon>Ecdysozoa</taxon>
        <taxon>Arthropoda</taxon>
        <taxon>Chelicerata</taxon>
        <taxon>Arachnida</taxon>
        <taxon>Acari</taxon>
        <taxon>Parasitiformes</taxon>
        <taxon>Ixodida</taxon>
        <taxon>Ixodoidea</taxon>
        <taxon>Ixodidae</taxon>
        <taxon>Ixodinae</taxon>
        <taxon>Ixodes</taxon>
    </lineage>
</organism>
<reference evidence="1 2" key="1">
    <citation type="journal article" date="2020" name="Cell">
        <title>Large-Scale Comparative Analyses of Tick Genomes Elucidate Their Genetic Diversity and Vector Capacities.</title>
        <authorList>
            <consortium name="Tick Genome and Microbiome Consortium (TIGMIC)"/>
            <person name="Jia N."/>
            <person name="Wang J."/>
            <person name="Shi W."/>
            <person name="Du L."/>
            <person name="Sun Y."/>
            <person name="Zhan W."/>
            <person name="Jiang J.F."/>
            <person name="Wang Q."/>
            <person name="Zhang B."/>
            <person name="Ji P."/>
            <person name="Bell-Sakyi L."/>
            <person name="Cui X.M."/>
            <person name="Yuan T.T."/>
            <person name="Jiang B.G."/>
            <person name="Yang W.F."/>
            <person name="Lam T.T."/>
            <person name="Chang Q.C."/>
            <person name="Ding S.J."/>
            <person name="Wang X.J."/>
            <person name="Zhu J.G."/>
            <person name="Ruan X.D."/>
            <person name="Zhao L."/>
            <person name="Wei J.T."/>
            <person name="Ye R.Z."/>
            <person name="Que T.C."/>
            <person name="Du C.H."/>
            <person name="Zhou Y.H."/>
            <person name="Cheng J.X."/>
            <person name="Dai P.F."/>
            <person name="Guo W.B."/>
            <person name="Han X.H."/>
            <person name="Huang E.J."/>
            <person name="Li L.F."/>
            <person name="Wei W."/>
            <person name="Gao Y.C."/>
            <person name="Liu J.Z."/>
            <person name="Shao H.Z."/>
            <person name="Wang X."/>
            <person name="Wang C.C."/>
            <person name="Yang T.C."/>
            <person name="Huo Q.B."/>
            <person name="Li W."/>
            <person name="Chen H.Y."/>
            <person name="Chen S.E."/>
            <person name="Zhou L.G."/>
            <person name="Ni X.B."/>
            <person name="Tian J.H."/>
            <person name="Sheng Y."/>
            <person name="Liu T."/>
            <person name="Pan Y.S."/>
            <person name="Xia L.Y."/>
            <person name="Li J."/>
            <person name="Zhao F."/>
            <person name="Cao W.C."/>
        </authorList>
    </citation>
    <scope>NUCLEOTIDE SEQUENCE [LARGE SCALE GENOMIC DNA]</scope>
    <source>
        <strain evidence="1">Iper-2018</strain>
    </source>
</reference>
<dbReference type="EMBL" id="JABSTQ010009034">
    <property type="protein sequence ID" value="KAG0433731.1"/>
    <property type="molecule type" value="Genomic_DNA"/>
</dbReference>
<accession>A0AC60QII3</accession>
<keyword evidence="2" id="KW-1185">Reference proteome</keyword>
<comment type="caution">
    <text evidence="1">The sequence shown here is derived from an EMBL/GenBank/DDBJ whole genome shotgun (WGS) entry which is preliminary data.</text>
</comment>
<evidence type="ECO:0000313" key="2">
    <source>
        <dbReference type="Proteomes" id="UP000805193"/>
    </source>
</evidence>
<protein>
    <submittedName>
        <fullName evidence="1">Uncharacterized protein</fullName>
    </submittedName>
</protein>
<gene>
    <name evidence="1" type="ORF">HPB47_019633</name>
</gene>